<dbReference type="AlphaFoldDB" id="A0A816WU83"/>
<dbReference type="Pfam" id="PF00561">
    <property type="entry name" value="Abhydrolase_1"/>
    <property type="match status" value="1"/>
</dbReference>
<feature type="domain" description="AB hydrolase-1" evidence="1">
    <location>
        <begin position="47"/>
        <end position="153"/>
    </location>
</feature>
<dbReference type="Proteomes" id="UP000663824">
    <property type="component" value="Unassembled WGS sequence"/>
</dbReference>
<dbReference type="InterPro" id="IPR000639">
    <property type="entry name" value="Epox_hydrolase-like"/>
</dbReference>
<comment type="caution">
    <text evidence="2">The sequence shown here is derived from an EMBL/GenBank/DDBJ whole genome shotgun (WGS) entry which is preliminary data.</text>
</comment>
<dbReference type="EMBL" id="CAJNRE010015562">
    <property type="protein sequence ID" value="CAF2138622.1"/>
    <property type="molecule type" value="Genomic_DNA"/>
</dbReference>
<dbReference type="PRINTS" id="PR00412">
    <property type="entry name" value="EPOXHYDRLASE"/>
</dbReference>
<dbReference type="InterPro" id="IPR000073">
    <property type="entry name" value="AB_hydrolase_1"/>
</dbReference>
<dbReference type="InterPro" id="IPR029058">
    <property type="entry name" value="AB_hydrolase_fold"/>
</dbReference>
<evidence type="ECO:0000259" key="1">
    <source>
        <dbReference type="Pfam" id="PF00561"/>
    </source>
</evidence>
<dbReference type="SUPFAM" id="SSF53474">
    <property type="entry name" value="alpha/beta-Hydrolases"/>
    <property type="match status" value="1"/>
</dbReference>
<dbReference type="PRINTS" id="PR00111">
    <property type="entry name" value="ABHYDROLASE"/>
</dbReference>
<protein>
    <recommendedName>
        <fullName evidence="1">AB hydrolase-1 domain-containing protein</fullName>
    </recommendedName>
</protein>
<proteinExistence type="predicted"/>
<dbReference type="GO" id="GO:0016020">
    <property type="term" value="C:membrane"/>
    <property type="evidence" value="ECO:0007669"/>
    <property type="project" value="TreeGrafter"/>
</dbReference>
<dbReference type="PANTHER" id="PTHR43798:SF33">
    <property type="entry name" value="HYDROLASE, PUTATIVE (AFU_ORTHOLOGUE AFUA_2G14860)-RELATED"/>
    <property type="match status" value="1"/>
</dbReference>
<accession>A0A816WU83</accession>
<dbReference type="GO" id="GO:0003824">
    <property type="term" value="F:catalytic activity"/>
    <property type="evidence" value="ECO:0007669"/>
    <property type="project" value="InterPro"/>
</dbReference>
<dbReference type="PANTHER" id="PTHR43798">
    <property type="entry name" value="MONOACYLGLYCEROL LIPASE"/>
    <property type="match status" value="1"/>
</dbReference>
<gene>
    <name evidence="2" type="ORF">MBJ925_LOCUS29080</name>
    <name evidence="3" type="ORF">SMN809_LOCUS4778</name>
</gene>
<dbReference type="EMBL" id="CAJOBI010001140">
    <property type="protein sequence ID" value="CAF3865361.1"/>
    <property type="molecule type" value="Genomic_DNA"/>
</dbReference>
<dbReference type="Gene3D" id="3.40.50.1820">
    <property type="entry name" value="alpha/beta hydrolase"/>
    <property type="match status" value="1"/>
</dbReference>
<evidence type="ECO:0000313" key="4">
    <source>
        <dbReference type="Proteomes" id="UP000663824"/>
    </source>
</evidence>
<dbReference type="Proteomes" id="UP000676336">
    <property type="component" value="Unassembled WGS sequence"/>
</dbReference>
<organism evidence="2 4">
    <name type="scientific">Rotaria magnacalcarata</name>
    <dbReference type="NCBI Taxonomy" id="392030"/>
    <lineage>
        <taxon>Eukaryota</taxon>
        <taxon>Metazoa</taxon>
        <taxon>Spiralia</taxon>
        <taxon>Gnathifera</taxon>
        <taxon>Rotifera</taxon>
        <taxon>Eurotatoria</taxon>
        <taxon>Bdelloidea</taxon>
        <taxon>Philodinida</taxon>
        <taxon>Philodinidae</taxon>
        <taxon>Rotaria</taxon>
    </lineage>
</organism>
<dbReference type="InterPro" id="IPR050266">
    <property type="entry name" value="AB_hydrolase_sf"/>
</dbReference>
<reference evidence="2" key="1">
    <citation type="submission" date="2021-02" db="EMBL/GenBank/DDBJ databases">
        <authorList>
            <person name="Nowell W R."/>
        </authorList>
    </citation>
    <scope>NUCLEOTIDE SEQUENCE</scope>
</reference>
<evidence type="ECO:0000313" key="2">
    <source>
        <dbReference type="EMBL" id="CAF2138622.1"/>
    </source>
</evidence>
<evidence type="ECO:0000313" key="3">
    <source>
        <dbReference type="EMBL" id="CAF3865361.1"/>
    </source>
</evidence>
<name>A0A816WU83_9BILA</name>
<sequence>MTNKKIYITLPRLFADGAFVELPVENSTIAFEDSKPTASLSTPIAYCLPGIGDFRHSYRFLAPILQHAGFRVIAQDLRGFGDSGTTFNNYTIESIALDVITVLDSLHITQPVVLFANSLAAACGVTLAAEHPHRIAAIISLGGFFRDMPKDKYFRPLTYLLFNRFWGQPAWIAAYKGFFAQPPSDLPTYAAAIKHKMLSNCAHAGIIGQMIRATKEHAWAKINAAKTPVLLIMGSRDPDFETPVEETDFVASQISCSQLVVKSMVNGAGHYPHVEFTEEVARMTMDFLRKASILPN</sequence>